<dbReference type="Pfam" id="PF03370">
    <property type="entry name" value="CBM_21"/>
    <property type="match status" value="1"/>
</dbReference>
<reference evidence="4 6" key="1">
    <citation type="submission" date="2015-02" db="EMBL/GenBank/DDBJ databases">
        <authorList>
            <person name="Chooi Y.-H."/>
        </authorList>
    </citation>
    <scope>NUCLEOTIDE SEQUENCE [LARGE SCALE GENOMIC DNA]</scope>
    <source>
        <strain evidence="4">E3</strain>
    </source>
</reference>
<feature type="region of interest" description="Disordered" evidence="1">
    <location>
        <begin position="240"/>
        <end position="345"/>
    </location>
</feature>
<keyword evidence="6" id="KW-1185">Reference proteome</keyword>
<evidence type="ECO:0000313" key="6">
    <source>
        <dbReference type="Proteomes" id="UP000039324"/>
    </source>
</evidence>
<dbReference type="Proteomes" id="UP000039324">
    <property type="component" value="Unassembled WGS sequence"/>
</dbReference>
<keyword evidence="2" id="KW-1133">Transmembrane helix</keyword>
<evidence type="ECO:0000313" key="5">
    <source>
        <dbReference type="EMBL" id="SPQ97912.1"/>
    </source>
</evidence>
<accession>A0A0G4IQW7</accession>
<feature type="transmembrane region" description="Helical" evidence="2">
    <location>
        <begin position="47"/>
        <end position="67"/>
    </location>
</feature>
<dbReference type="EMBL" id="CDSF01000079">
    <property type="protein sequence ID" value="CEO97615.1"/>
    <property type="molecule type" value="Genomic_DNA"/>
</dbReference>
<evidence type="ECO:0000259" key="3">
    <source>
        <dbReference type="PROSITE" id="PS51159"/>
    </source>
</evidence>
<keyword evidence="2" id="KW-0472">Membrane</keyword>
<dbReference type="AlphaFoldDB" id="A0A0G4IQW7"/>
<evidence type="ECO:0000256" key="2">
    <source>
        <dbReference type="SAM" id="Phobius"/>
    </source>
</evidence>
<dbReference type="OrthoDB" id="1881at2759"/>
<keyword evidence="2" id="KW-0812">Transmembrane</keyword>
<dbReference type="PROSITE" id="PS51159">
    <property type="entry name" value="CBM21"/>
    <property type="match status" value="1"/>
</dbReference>
<dbReference type="Proteomes" id="UP000290189">
    <property type="component" value="Unassembled WGS sequence"/>
</dbReference>
<dbReference type="EMBL" id="OVEO01000008">
    <property type="protein sequence ID" value="SPQ97912.1"/>
    <property type="molecule type" value="Genomic_DNA"/>
</dbReference>
<protein>
    <recommendedName>
        <fullName evidence="3">CBM21 domain-containing protein</fullName>
    </recommendedName>
</protein>
<keyword evidence="5" id="KW-0496">Mitochondrion</keyword>
<sequence>MPDHAGRCKFGSAAGTAASSRSFGAAAASGPSSGSDAMAVRAPMRSAIVVAVLVVACMVDPGLAMMGRRRSVSWGNREVNTFDHEKSPKAVSSPLVTWHHYHEPVSANVLSWHTPVALDAISFVSERLMGLVHVVNIHWKKDVLLYYTFDNWDTKLSVRSRWQKQYFDYLGRRTIDIFRFDVDLMDTFLETDRRKLEMKMYVEYGLPDLGHVYFDNNHGHDYLVVFEACDIREITSDPIDDTDAYAGDRSRSPSPIASAGQSAALAVDPSHPPPRSFRLVNPHPPFTLHSPTEEEFKLEPAGSILDSSPPASTLQMSPTMYRLATSRARPRPAATPDSPTNDTAQ</sequence>
<geneLocation type="mitochondrion" evidence="5"/>
<feature type="compositionally biased region" description="Polar residues" evidence="1">
    <location>
        <begin position="305"/>
        <end position="318"/>
    </location>
</feature>
<dbReference type="Gene3D" id="2.60.40.2440">
    <property type="entry name" value="Carbohydrate binding type-21 domain"/>
    <property type="match status" value="1"/>
</dbReference>
<gene>
    <name evidence="4" type="ORF">PBRA_000960</name>
    <name evidence="5" type="ORF">PLBR_LOCUS5127</name>
</gene>
<dbReference type="InterPro" id="IPR038175">
    <property type="entry name" value="CBM21_dom_sf"/>
</dbReference>
<evidence type="ECO:0000313" key="7">
    <source>
        <dbReference type="Proteomes" id="UP000290189"/>
    </source>
</evidence>
<feature type="compositionally biased region" description="Polar residues" evidence="1">
    <location>
        <begin position="252"/>
        <end position="261"/>
    </location>
</feature>
<evidence type="ECO:0000256" key="1">
    <source>
        <dbReference type="SAM" id="MobiDB-lite"/>
    </source>
</evidence>
<organism evidence="4 6">
    <name type="scientific">Plasmodiophora brassicae</name>
    <name type="common">Clubroot disease agent</name>
    <dbReference type="NCBI Taxonomy" id="37360"/>
    <lineage>
        <taxon>Eukaryota</taxon>
        <taxon>Sar</taxon>
        <taxon>Rhizaria</taxon>
        <taxon>Endomyxa</taxon>
        <taxon>Phytomyxea</taxon>
        <taxon>Plasmodiophorida</taxon>
        <taxon>Plasmodiophoridae</taxon>
        <taxon>Plasmodiophora</taxon>
    </lineage>
</organism>
<proteinExistence type="predicted"/>
<feature type="compositionally biased region" description="Low complexity" evidence="1">
    <location>
        <begin position="322"/>
        <end position="345"/>
    </location>
</feature>
<reference evidence="5 7" key="2">
    <citation type="submission" date="2018-03" db="EMBL/GenBank/DDBJ databases">
        <authorList>
            <person name="Fogelqvist J."/>
        </authorList>
    </citation>
    <scope>NUCLEOTIDE SEQUENCE [LARGE SCALE GENOMIC DNA]</scope>
</reference>
<feature type="domain" description="CBM21" evidence="3">
    <location>
        <begin position="108"/>
        <end position="225"/>
    </location>
</feature>
<name>A0A0G4IQW7_PLABS</name>
<evidence type="ECO:0000313" key="4">
    <source>
        <dbReference type="EMBL" id="CEO97615.1"/>
    </source>
</evidence>
<dbReference type="InterPro" id="IPR005036">
    <property type="entry name" value="CBM21_dom"/>
</dbReference>